<dbReference type="CDD" id="cd00769">
    <property type="entry name" value="PheRS_beta_core"/>
    <property type="match status" value="1"/>
</dbReference>
<comment type="catalytic activity">
    <reaction evidence="14 15">
        <text>tRNA(Phe) + L-phenylalanine + ATP = L-phenylalanyl-tRNA(Phe) + AMP + diphosphate + H(+)</text>
        <dbReference type="Rhea" id="RHEA:19413"/>
        <dbReference type="Rhea" id="RHEA-COMP:9668"/>
        <dbReference type="Rhea" id="RHEA-COMP:9699"/>
        <dbReference type="ChEBI" id="CHEBI:15378"/>
        <dbReference type="ChEBI" id="CHEBI:30616"/>
        <dbReference type="ChEBI" id="CHEBI:33019"/>
        <dbReference type="ChEBI" id="CHEBI:58095"/>
        <dbReference type="ChEBI" id="CHEBI:78442"/>
        <dbReference type="ChEBI" id="CHEBI:78531"/>
        <dbReference type="ChEBI" id="CHEBI:456215"/>
        <dbReference type="EC" id="6.1.1.20"/>
    </reaction>
</comment>
<dbReference type="EC" id="6.1.1.20" evidence="15"/>
<dbReference type="SUPFAM" id="SSF55681">
    <property type="entry name" value="Class II aaRS and biotin synthetases"/>
    <property type="match status" value="1"/>
</dbReference>
<dbReference type="Proteomes" id="UP001501207">
    <property type="component" value="Unassembled WGS sequence"/>
</dbReference>
<dbReference type="PANTHER" id="PTHR10947">
    <property type="entry name" value="PHENYLALANYL-TRNA SYNTHETASE BETA CHAIN AND LEUCINE-RICH REPEAT-CONTAINING PROTEIN 47"/>
    <property type="match status" value="1"/>
</dbReference>
<name>A0ABP8G962_9BACT</name>
<evidence type="ECO:0000259" key="17">
    <source>
        <dbReference type="PROSITE" id="PS50886"/>
    </source>
</evidence>
<protein>
    <recommendedName>
        <fullName evidence="15">Phenylalanine--tRNA ligase beta subunit</fullName>
        <ecNumber evidence="15">6.1.1.20</ecNumber>
    </recommendedName>
    <alternativeName>
        <fullName evidence="15">Phenylalanyl-tRNA synthetase beta subunit</fullName>
        <shortName evidence="15">PheRS</shortName>
    </alternativeName>
</protein>
<keyword evidence="12 15" id="KW-0648">Protein biosynthesis</keyword>
<dbReference type="CDD" id="cd02796">
    <property type="entry name" value="tRNA_bind_bactPheRS"/>
    <property type="match status" value="1"/>
</dbReference>
<comment type="cofactor">
    <cofactor evidence="15">
        <name>Mg(2+)</name>
        <dbReference type="ChEBI" id="CHEBI:18420"/>
    </cofactor>
    <text evidence="15">Binds 2 magnesium ions per tetramer.</text>
</comment>
<dbReference type="Pfam" id="PF03484">
    <property type="entry name" value="B5"/>
    <property type="match status" value="1"/>
</dbReference>
<dbReference type="SMART" id="SM00896">
    <property type="entry name" value="FDX-ACB"/>
    <property type="match status" value="1"/>
</dbReference>
<evidence type="ECO:0000313" key="21">
    <source>
        <dbReference type="Proteomes" id="UP001501207"/>
    </source>
</evidence>
<evidence type="ECO:0000256" key="7">
    <source>
        <dbReference type="ARBA" id="ARBA00022723"/>
    </source>
</evidence>
<keyword evidence="11 16" id="KW-0694">RNA-binding</keyword>
<dbReference type="Pfam" id="PF03147">
    <property type="entry name" value="FDX-ACB"/>
    <property type="match status" value="1"/>
</dbReference>
<feature type="binding site" evidence="15">
    <location>
        <position position="479"/>
    </location>
    <ligand>
        <name>Mg(2+)</name>
        <dbReference type="ChEBI" id="CHEBI:18420"/>
        <note>shared with alpha subunit</note>
    </ligand>
</feature>
<comment type="subunit">
    <text evidence="3 15">Tetramer of two alpha and two beta subunits.</text>
</comment>
<dbReference type="EMBL" id="BAABFN010000022">
    <property type="protein sequence ID" value="GAA4319771.1"/>
    <property type="molecule type" value="Genomic_DNA"/>
</dbReference>
<dbReference type="InterPro" id="IPR012340">
    <property type="entry name" value="NA-bd_OB-fold"/>
</dbReference>
<dbReference type="SUPFAM" id="SSF50249">
    <property type="entry name" value="Nucleic acid-binding proteins"/>
    <property type="match status" value="1"/>
</dbReference>
<dbReference type="InterPro" id="IPR005121">
    <property type="entry name" value="Fdx_antiC-bd"/>
</dbReference>
<feature type="binding site" evidence="15">
    <location>
        <position position="475"/>
    </location>
    <ligand>
        <name>Mg(2+)</name>
        <dbReference type="ChEBI" id="CHEBI:18420"/>
        <note>shared with alpha subunit</note>
    </ligand>
</feature>
<keyword evidence="7 15" id="KW-0479">Metal-binding</keyword>
<keyword evidence="6 15" id="KW-0436">Ligase</keyword>
<dbReference type="Pfam" id="PF17759">
    <property type="entry name" value="tRNA_synthFbeta"/>
    <property type="match status" value="1"/>
</dbReference>
<gene>
    <name evidence="15 20" type="primary">pheT</name>
    <name evidence="20" type="ORF">GCM10023143_33440</name>
</gene>
<feature type="domain" description="TRNA-binding" evidence="17">
    <location>
        <begin position="42"/>
        <end position="155"/>
    </location>
</feature>
<dbReference type="PROSITE" id="PS51483">
    <property type="entry name" value="B5"/>
    <property type="match status" value="1"/>
</dbReference>
<dbReference type="InterPro" id="IPR041616">
    <property type="entry name" value="PheRS_beta_core"/>
</dbReference>
<evidence type="ECO:0000256" key="1">
    <source>
        <dbReference type="ARBA" id="ARBA00004496"/>
    </source>
</evidence>
<dbReference type="Gene3D" id="2.40.50.140">
    <property type="entry name" value="Nucleic acid-binding proteins"/>
    <property type="match status" value="1"/>
</dbReference>
<evidence type="ECO:0000256" key="5">
    <source>
        <dbReference type="ARBA" id="ARBA00022555"/>
    </source>
</evidence>
<feature type="binding site" evidence="15">
    <location>
        <position position="469"/>
    </location>
    <ligand>
        <name>Mg(2+)</name>
        <dbReference type="ChEBI" id="CHEBI:18420"/>
        <note>shared with alpha subunit</note>
    </ligand>
</feature>
<dbReference type="Gene3D" id="3.30.930.10">
    <property type="entry name" value="Bira Bifunctional Protein, Domain 2"/>
    <property type="match status" value="1"/>
</dbReference>
<dbReference type="HAMAP" id="MF_00283">
    <property type="entry name" value="Phe_tRNA_synth_beta1"/>
    <property type="match status" value="1"/>
</dbReference>
<dbReference type="InterPro" id="IPR009061">
    <property type="entry name" value="DNA-bd_dom_put_sf"/>
</dbReference>
<dbReference type="Pfam" id="PF01588">
    <property type="entry name" value="tRNA_bind"/>
    <property type="match status" value="1"/>
</dbReference>
<evidence type="ECO:0000256" key="10">
    <source>
        <dbReference type="ARBA" id="ARBA00022842"/>
    </source>
</evidence>
<evidence type="ECO:0000256" key="13">
    <source>
        <dbReference type="ARBA" id="ARBA00023146"/>
    </source>
</evidence>
<dbReference type="NCBIfam" id="TIGR00472">
    <property type="entry name" value="pheT_bact"/>
    <property type="match status" value="1"/>
</dbReference>
<reference evidence="21" key="1">
    <citation type="journal article" date="2019" name="Int. J. Syst. Evol. Microbiol.">
        <title>The Global Catalogue of Microorganisms (GCM) 10K type strain sequencing project: providing services to taxonomists for standard genome sequencing and annotation.</title>
        <authorList>
            <consortium name="The Broad Institute Genomics Platform"/>
            <consortium name="The Broad Institute Genome Sequencing Center for Infectious Disease"/>
            <person name="Wu L."/>
            <person name="Ma J."/>
        </authorList>
    </citation>
    <scope>NUCLEOTIDE SEQUENCE [LARGE SCALE GENOMIC DNA]</scope>
    <source>
        <strain evidence="21">JCM 17664</strain>
    </source>
</reference>
<evidence type="ECO:0000256" key="3">
    <source>
        <dbReference type="ARBA" id="ARBA00011209"/>
    </source>
</evidence>
<evidence type="ECO:0000256" key="2">
    <source>
        <dbReference type="ARBA" id="ARBA00008653"/>
    </source>
</evidence>
<dbReference type="Gene3D" id="3.50.40.10">
    <property type="entry name" value="Phenylalanyl-trna Synthetase, Chain B, domain 3"/>
    <property type="match status" value="1"/>
</dbReference>
<keyword evidence="4 15" id="KW-0963">Cytoplasm</keyword>
<sequence length="813" mass="89341">MNISYRWLCTYLPLHPAPEKLAEILTAVGLEVEKLSRYEAIKGSLEGLVIGKVLEVAPHPDADKLKLTRVDTGGPEPLQIVCGAPNVAAGQQVVVAPAGSTLYPAGGDPLILKKTKIRGVESQGMICAEDEIGLGTDHSGILVLTENVPAGTSAGDYFRPYTDWVYEIGLTPNRMDAMSHIGVARDVCAWLSHSEGKSYKVVLPDISGFRISSTELPVTVKIENAVACPRYTGLTLSGITAGASPSWMQERLKAIGVRPVSNIVDISNYILHETGQPLHAFDADAIRDRTVIVKNLPPDTPFVTLDEKKRSLHAEDLMICDTAGGLCLAGIFGGLDSGVKSSTTRIFLESAFFDPATIRRSSFRHGLRTDAALRFEKGVDISNLIFALKRAAVLICELCGGHVSSEITDVYPAPQPPAEIILDADYLQKLSGKTYPETQVRNILESLGFEVQTAGEGQLRLTVPYSKPDIRLPADIAEEVMRIDGFDNVLIPTHMTITPSRSAPPDREALREKATAYLSSNGFFEIFTNSITNSRYYTGQPVAGRLVRMLNSLSAELDVMRPSLLETGLESVAHNLNRQQTDLLFFELGKSYLLRKEGASPTPYEEREHLCLYLTGNKQAESWLGNPVKTDAYFLKGHLQNLLTQLGATQVSFEPADLGAVNEGQHIYAGKEPVGYFGKVTAAGLQRFGIRQPVWYADLDWSKLLRLSSRTRIRFSEIPRYPAVRRDLALILSNSVKFSDVEAAVWTVKTPILQEVGLFDVFESEKLGPGKKSYAVSFTFRHPEKTLTDREIEKAMQQIIRALETGLQAEIRK</sequence>
<dbReference type="GO" id="GO:0016874">
    <property type="term" value="F:ligase activity"/>
    <property type="evidence" value="ECO:0007669"/>
    <property type="project" value="UniProtKB-KW"/>
</dbReference>
<dbReference type="InterPro" id="IPR002547">
    <property type="entry name" value="tRNA-bd_dom"/>
</dbReference>
<evidence type="ECO:0000256" key="16">
    <source>
        <dbReference type="PROSITE-ProRule" id="PRU00209"/>
    </source>
</evidence>
<keyword evidence="8 15" id="KW-0547">Nucleotide-binding</keyword>
<comment type="caution">
    <text evidence="20">The sequence shown here is derived from an EMBL/GenBank/DDBJ whole genome shotgun (WGS) entry which is preliminary data.</text>
</comment>
<dbReference type="InterPro" id="IPR033714">
    <property type="entry name" value="tRNA_bind_bactPheRS"/>
</dbReference>
<feature type="domain" description="B5" evidence="19">
    <location>
        <begin position="415"/>
        <end position="491"/>
    </location>
</feature>
<accession>A0ABP8G962</accession>
<evidence type="ECO:0000256" key="14">
    <source>
        <dbReference type="ARBA" id="ARBA00049255"/>
    </source>
</evidence>
<dbReference type="RefSeq" id="WP_344981520.1">
    <property type="nucleotide sequence ID" value="NZ_BAABFN010000022.1"/>
</dbReference>
<comment type="subcellular location">
    <subcellularLocation>
        <location evidence="1 15">Cytoplasm</location>
    </subcellularLocation>
</comment>
<evidence type="ECO:0000256" key="8">
    <source>
        <dbReference type="ARBA" id="ARBA00022741"/>
    </source>
</evidence>
<keyword evidence="10 15" id="KW-0460">Magnesium</keyword>
<evidence type="ECO:0000256" key="15">
    <source>
        <dbReference type="HAMAP-Rule" id="MF_00283"/>
    </source>
</evidence>
<dbReference type="PANTHER" id="PTHR10947:SF0">
    <property type="entry name" value="PHENYLALANINE--TRNA LIGASE BETA SUBUNIT"/>
    <property type="match status" value="1"/>
</dbReference>
<dbReference type="InterPro" id="IPR045060">
    <property type="entry name" value="Phe-tRNA-ligase_IIc_bsu"/>
</dbReference>
<feature type="binding site" evidence="15">
    <location>
        <position position="478"/>
    </location>
    <ligand>
        <name>Mg(2+)</name>
        <dbReference type="ChEBI" id="CHEBI:18420"/>
        <note>shared with alpha subunit</note>
    </ligand>
</feature>
<dbReference type="InterPro" id="IPR045864">
    <property type="entry name" value="aa-tRNA-synth_II/BPL/LPL"/>
</dbReference>
<dbReference type="SUPFAM" id="SSF56037">
    <property type="entry name" value="PheT/TilS domain"/>
    <property type="match status" value="1"/>
</dbReference>
<keyword evidence="9 15" id="KW-0067">ATP-binding</keyword>
<dbReference type="PROSITE" id="PS51447">
    <property type="entry name" value="FDX_ACB"/>
    <property type="match status" value="1"/>
</dbReference>
<dbReference type="InterPro" id="IPR004532">
    <property type="entry name" value="Phe-tRNA-ligase_IIc_bsu_bact"/>
</dbReference>
<comment type="similarity">
    <text evidence="2 15">Belongs to the phenylalanyl-tRNA synthetase beta subunit family. Type 1 subfamily.</text>
</comment>
<dbReference type="Gene3D" id="3.30.56.10">
    <property type="match status" value="2"/>
</dbReference>
<dbReference type="SMART" id="SM00873">
    <property type="entry name" value="B3_4"/>
    <property type="match status" value="1"/>
</dbReference>
<proteinExistence type="inferred from homology"/>
<keyword evidence="13 15" id="KW-0030">Aminoacyl-tRNA synthetase</keyword>
<dbReference type="SUPFAM" id="SSF46955">
    <property type="entry name" value="Putative DNA-binding domain"/>
    <property type="match status" value="1"/>
</dbReference>
<evidence type="ECO:0000256" key="9">
    <source>
        <dbReference type="ARBA" id="ARBA00022840"/>
    </source>
</evidence>
<evidence type="ECO:0000313" key="20">
    <source>
        <dbReference type="EMBL" id="GAA4319771.1"/>
    </source>
</evidence>
<dbReference type="InterPro" id="IPR005147">
    <property type="entry name" value="tRNA_synthase_B5-dom"/>
</dbReference>
<evidence type="ECO:0000259" key="19">
    <source>
        <dbReference type="PROSITE" id="PS51483"/>
    </source>
</evidence>
<dbReference type="InterPro" id="IPR036690">
    <property type="entry name" value="Fdx_antiC-bd_sf"/>
</dbReference>
<dbReference type="PROSITE" id="PS50886">
    <property type="entry name" value="TRBD"/>
    <property type="match status" value="1"/>
</dbReference>
<organism evidence="20 21">
    <name type="scientific">Compostibacter hankyongensis</name>
    <dbReference type="NCBI Taxonomy" id="1007089"/>
    <lineage>
        <taxon>Bacteria</taxon>
        <taxon>Pseudomonadati</taxon>
        <taxon>Bacteroidota</taxon>
        <taxon>Chitinophagia</taxon>
        <taxon>Chitinophagales</taxon>
        <taxon>Chitinophagaceae</taxon>
        <taxon>Compostibacter</taxon>
    </lineage>
</organism>
<keyword evidence="21" id="KW-1185">Reference proteome</keyword>
<evidence type="ECO:0000256" key="4">
    <source>
        <dbReference type="ARBA" id="ARBA00022490"/>
    </source>
</evidence>
<dbReference type="InterPro" id="IPR005146">
    <property type="entry name" value="B3/B4_tRNA-bd"/>
</dbReference>
<evidence type="ECO:0000256" key="12">
    <source>
        <dbReference type="ARBA" id="ARBA00022917"/>
    </source>
</evidence>
<evidence type="ECO:0000256" key="6">
    <source>
        <dbReference type="ARBA" id="ARBA00022598"/>
    </source>
</evidence>
<dbReference type="SMART" id="SM00874">
    <property type="entry name" value="B5"/>
    <property type="match status" value="1"/>
</dbReference>
<dbReference type="SUPFAM" id="SSF54991">
    <property type="entry name" value="Anticodon-binding domain of PheRS"/>
    <property type="match status" value="1"/>
</dbReference>
<keyword evidence="5 16" id="KW-0820">tRNA-binding</keyword>
<dbReference type="Gene3D" id="3.30.70.380">
    <property type="entry name" value="Ferrodoxin-fold anticodon-binding domain"/>
    <property type="match status" value="1"/>
</dbReference>
<evidence type="ECO:0000259" key="18">
    <source>
        <dbReference type="PROSITE" id="PS51447"/>
    </source>
</evidence>
<evidence type="ECO:0000256" key="11">
    <source>
        <dbReference type="ARBA" id="ARBA00022884"/>
    </source>
</evidence>
<dbReference type="InterPro" id="IPR020825">
    <property type="entry name" value="Phe-tRNA_synthase-like_B3/B4"/>
</dbReference>
<dbReference type="Pfam" id="PF03483">
    <property type="entry name" value="B3_4"/>
    <property type="match status" value="1"/>
</dbReference>
<dbReference type="NCBIfam" id="NF045760">
    <property type="entry name" value="YtpR"/>
    <property type="match status" value="1"/>
</dbReference>
<feature type="domain" description="FDX-ACB" evidence="18">
    <location>
        <begin position="719"/>
        <end position="812"/>
    </location>
</feature>